<keyword evidence="3" id="KW-0488">Methylation</keyword>
<dbReference type="InterPro" id="IPR003660">
    <property type="entry name" value="HAMP_dom"/>
</dbReference>
<dbReference type="Pfam" id="PF00015">
    <property type="entry name" value="MCPsignal"/>
    <property type="match status" value="1"/>
</dbReference>
<organism evidence="12 13">
    <name type="scientific">Maritalea mediterranea</name>
    <dbReference type="NCBI Taxonomy" id="2909667"/>
    <lineage>
        <taxon>Bacteria</taxon>
        <taxon>Pseudomonadati</taxon>
        <taxon>Pseudomonadota</taxon>
        <taxon>Alphaproteobacteria</taxon>
        <taxon>Hyphomicrobiales</taxon>
        <taxon>Devosiaceae</taxon>
        <taxon>Maritalea</taxon>
    </lineage>
</organism>
<dbReference type="Proteomes" id="UP001201217">
    <property type="component" value="Unassembled WGS sequence"/>
</dbReference>
<dbReference type="CDD" id="cd18773">
    <property type="entry name" value="PDC1_HK_sensor"/>
    <property type="match status" value="1"/>
</dbReference>
<dbReference type="PRINTS" id="PR00260">
    <property type="entry name" value="CHEMTRNSDUCR"/>
</dbReference>
<dbReference type="EMBL" id="JAKGTI010000003">
    <property type="protein sequence ID" value="MCF4099598.1"/>
    <property type="molecule type" value="Genomic_DNA"/>
</dbReference>
<dbReference type="InterPro" id="IPR004090">
    <property type="entry name" value="Chemotax_Me-accpt_rcpt"/>
</dbReference>
<dbReference type="SUPFAM" id="SSF158472">
    <property type="entry name" value="HAMP domain-like"/>
    <property type="match status" value="1"/>
</dbReference>
<evidence type="ECO:0000256" key="7">
    <source>
        <dbReference type="ARBA" id="ARBA00029447"/>
    </source>
</evidence>
<reference evidence="12 13" key="1">
    <citation type="submission" date="2022-01" db="EMBL/GenBank/DDBJ databases">
        <title>Maritalea mediterranea sp. nov., isolated from marine plastic residues from the Malva-rosa beach (Valencia, Spain).</title>
        <authorList>
            <person name="Vidal-Verdu A."/>
            <person name="Molina-Menor E."/>
            <person name="Pascual J."/>
            <person name="Pereto J."/>
            <person name="Porcar M."/>
        </authorList>
    </citation>
    <scope>NUCLEOTIDE SEQUENCE [LARGE SCALE GENOMIC DNA]</scope>
    <source>
        <strain evidence="12 13">P4.10X</strain>
    </source>
</reference>
<keyword evidence="6 9" id="KW-0472">Membrane</keyword>
<feature type="domain" description="HAMP" evidence="11">
    <location>
        <begin position="367"/>
        <end position="420"/>
    </location>
</feature>
<evidence type="ECO:0000256" key="2">
    <source>
        <dbReference type="ARBA" id="ARBA00022475"/>
    </source>
</evidence>
<evidence type="ECO:0000256" key="3">
    <source>
        <dbReference type="ARBA" id="ARBA00022481"/>
    </source>
</evidence>
<comment type="similarity">
    <text evidence="7">Belongs to the methyl-accepting chemotaxis (MCP) protein family.</text>
</comment>
<dbReference type="InterPro" id="IPR004089">
    <property type="entry name" value="MCPsignal_dom"/>
</dbReference>
<dbReference type="Gene3D" id="1.10.287.950">
    <property type="entry name" value="Methyl-accepting chemotaxis protein"/>
    <property type="match status" value="1"/>
</dbReference>
<keyword evidence="13" id="KW-1185">Reference proteome</keyword>
<dbReference type="Gene3D" id="3.30.450.20">
    <property type="entry name" value="PAS domain"/>
    <property type="match status" value="2"/>
</dbReference>
<dbReference type="SMART" id="SM00304">
    <property type="entry name" value="HAMP"/>
    <property type="match status" value="2"/>
</dbReference>
<evidence type="ECO:0000256" key="6">
    <source>
        <dbReference type="ARBA" id="ARBA00023136"/>
    </source>
</evidence>
<feature type="transmembrane region" description="Helical" evidence="9">
    <location>
        <begin position="343"/>
        <end position="366"/>
    </location>
</feature>
<dbReference type="PANTHER" id="PTHR43531">
    <property type="entry name" value="PROTEIN ICFG"/>
    <property type="match status" value="1"/>
</dbReference>
<dbReference type="InterPro" id="IPR051310">
    <property type="entry name" value="MCP_chemotaxis"/>
</dbReference>
<evidence type="ECO:0000256" key="5">
    <source>
        <dbReference type="ARBA" id="ARBA00022989"/>
    </source>
</evidence>
<feature type="domain" description="HAMP" evidence="11">
    <location>
        <begin position="446"/>
        <end position="490"/>
    </location>
</feature>
<dbReference type="PROSITE" id="PS50111">
    <property type="entry name" value="CHEMOTAXIS_TRANSDUC_2"/>
    <property type="match status" value="1"/>
</dbReference>
<proteinExistence type="inferred from homology"/>
<evidence type="ECO:0000313" key="13">
    <source>
        <dbReference type="Proteomes" id="UP001201217"/>
    </source>
</evidence>
<dbReference type="SMART" id="SM00283">
    <property type="entry name" value="MA"/>
    <property type="match status" value="1"/>
</dbReference>
<name>A0ABS9EA08_9HYPH</name>
<dbReference type="Pfam" id="PF00672">
    <property type="entry name" value="HAMP"/>
    <property type="match status" value="2"/>
</dbReference>
<sequence>MSLAQFLNHLKLSTKMSALLAGLVLATVICTSAIGYFFSAQSLAHESATRLGSIASLKSRLIADKMTAIEHELLLNANKRNIRDGIELMASAYGGLAFMGDVTKLLQDAYILNNPHAAEERYLLDRSSLGDSYDRYHAGRHQGLVELALTNNYGDIYLIDKKGNVIYSVFKHGDFATNLLAAENLQFGAGLAEMFRTAVELEQGQTAFVDFAPYGETGQMVAFLGTPVMDETGKPLGVMGFQLKLDSLNAILSLAEGLGASGQSHLLNGDGRLLASSNPSPDVSNDALVTEISALRGPQVFDAQDQAGQLRTHVVEPIQFDKANWYMDVSQSRNELTSPTQTLGWIMVAVGAMIMVLSTTLALVYARSIAKPIALLTGAMRKLADGAHDVTLPTMQRRDEIGDMRATVDVFRENAAKVAALSAEEKNRLAERERRATQMAAFQSTMSNVVEAAANGDFSQRLPEDQPDLELAHLARAVNTLVRNVDHGVSETARVLSALAQADLTARMKGDAKGAFAHLRHDTNKVARSLADIVSKLKRAASSLKTASYDMDLNARNLTERNGQQSQLVQETRRAMNEVAELINGAAAETGAVAARSESVGDIATQNAQLMAEANQAMERITQSASRISTIIGMIDDIAFQTNLLALNASVEAARAGEAGKGFAVVAVEVRRLAQSTAAASSEVKSLIEQSNNEVAQGTKLVAQSTHMLNDMVDGVRDNNQALAQLAAATNQQAQTITYLSQDISSLGDMIGESSALVLRNNENIEHTARQSQRLDDIVTLFNLDPLQEAVA</sequence>
<dbReference type="Pfam" id="PF02743">
    <property type="entry name" value="dCache_1"/>
    <property type="match status" value="1"/>
</dbReference>
<accession>A0ABS9EA08</accession>
<dbReference type="RefSeq" id="WP_236115286.1">
    <property type="nucleotide sequence ID" value="NZ_JAKGTI010000003.1"/>
</dbReference>
<dbReference type="PROSITE" id="PS50885">
    <property type="entry name" value="HAMP"/>
    <property type="match status" value="3"/>
</dbReference>
<evidence type="ECO:0000256" key="9">
    <source>
        <dbReference type="SAM" id="Phobius"/>
    </source>
</evidence>
<keyword evidence="4 9" id="KW-0812">Transmembrane</keyword>
<comment type="subcellular location">
    <subcellularLocation>
        <location evidence="1">Cell membrane</location>
        <topology evidence="1">Multi-pass membrane protein</topology>
    </subcellularLocation>
</comment>
<evidence type="ECO:0000256" key="8">
    <source>
        <dbReference type="PROSITE-ProRule" id="PRU00284"/>
    </source>
</evidence>
<evidence type="ECO:0000259" key="10">
    <source>
        <dbReference type="PROSITE" id="PS50111"/>
    </source>
</evidence>
<feature type="domain" description="Methyl-accepting transducer" evidence="10">
    <location>
        <begin position="540"/>
        <end position="766"/>
    </location>
</feature>
<evidence type="ECO:0000259" key="11">
    <source>
        <dbReference type="PROSITE" id="PS50885"/>
    </source>
</evidence>
<evidence type="ECO:0000256" key="4">
    <source>
        <dbReference type="ARBA" id="ARBA00022692"/>
    </source>
</evidence>
<gene>
    <name evidence="12" type="ORF">L1I42_13975</name>
</gene>
<keyword evidence="5 9" id="KW-1133">Transmembrane helix</keyword>
<dbReference type="CDD" id="cd06225">
    <property type="entry name" value="HAMP"/>
    <property type="match status" value="2"/>
</dbReference>
<feature type="domain" description="HAMP" evidence="11">
    <location>
        <begin position="493"/>
        <end position="535"/>
    </location>
</feature>
<keyword evidence="2" id="KW-1003">Cell membrane</keyword>
<comment type="caution">
    <text evidence="12">The sequence shown here is derived from an EMBL/GenBank/DDBJ whole genome shotgun (WGS) entry which is preliminary data.</text>
</comment>
<dbReference type="SUPFAM" id="SSF58104">
    <property type="entry name" value="Methyl-accepting chemotaxis protein (MCP) signaling domain"/>
    <property type="match status" value="1"/>
</dbReference>
<dbReference type="Gene3D" id="1.10.8.500">
    <property type="entry name" value="HAMP domain in histidine kinase"/>
    <property type="match status" value="1"/>
</dbReference>
<evidence type="ECO:0000256" key="1">
    <source>
        <dbReference type="ARBA" id="ARBA00004651"/>
    </source>
</evidence>
<dbReference type="InterPro" id="IPR033479">
    <property type="entry name" value="dCache_1"/>
</dbReference>
<protein>
    <submittedName>
        <fullName evidence="12">Methyl-accepting chemotaxis protein</fullName>
    </submittedName>
</protein>
<dbReference type="PANTHER" id="PTHR43531:SF14">
    <property type="entry name" value="METHYL-ACCEPTING CHEMOTAXIS PROTEIN I-RELATED"/>
    <property type="match status" value="1"/>
</dbReference>
<evidence type="ECO:0000313" key="12">
    <source>
        <dbReference type="EMBL" id="MCF4099598.1"/>
    </source>
</evidence>
<keyword evidence="8" id="KW-0807">Transducer</keyword>